<reference evidence="12" key="1">
    <citation type="submission" date="2010-08" db="EMBL/GenBank/DDBJ databases">
        <authorList>
            <consortium name="Caenorhabditis japonica Sequencing Consortium"/>
            <person name="Wilson R.K."/>
        </authorList>
    </citation>
    <scope>NUCLEOTIDE SEQUENCE [LARGE SCALE GENOMIC DNA]</scope>
    <source>
        <strain evidence="12">DF5081</strain>
    </source>
</reference>
<evidence type="ECO:0000259" key="10">
    <source>
        <dbReference type="PROSITE" id="PS51041"/>
    </source>
</evidence>
<dbReference type="SUPFAM" id="SSF57184">
    <property type="entry name" value="Growth factor receptor domain"/>
    <property type="match status" value="2"/>
</dbReference>
<accession>A0A8R1DTA1</accession>
<dbReference type="InterPro" id="IPR018097">
    <property type="entry name" value="EGF_Ca-bd_CS"/>
</dbReference>
<dbReference type="GO" id="GO:0005509">
    <property type="term" value="F:calcium ion binding"/>
    <property type="evidence" value="ECO:0007669"/>
    <property type="project" value="InterPro"/>
</dbReference>
<keyword evidence="3 8" id="KW-0245">EGF-like domain</keyword>
<dbReference type="PANTHER" id="PTHR47333:SF4">
    <property type="entry name" value="EGF-LIKE DOMAIN-CONTAINING PROTEIN"/>
    <property type="match status" value="1"/>
</dbReference>
<feature type="domain" description="EGF-like" evidence="9">
    <location>
        <begin position="136"/>
        <end position="176"/>
    </location>
</feature>
<evidence type="ECO:0000256" key="5">
    <source>
        <dbReference type="ARBA" id="ARBA00022737"/>
    </source>
</evidence>
<dbReference type="InterPro" id="IPR000152">
    <property type="entry name" value="EGF-type_Asp/Asn_hydroxyl_site"/>
</dbReference>
<evidence type="ECO:0000313" key="11">
    <source>
        <dbReference type="EnsemblMetazoa" id="CJA10326c.1"/>
    </source>
</evidence>
<comment type="caution">
    <text evidence="8">Lacks conserved residue(s) required for the propagation of feature annotation.</text>
</comment>
<feature type="domain" description="EGF-like" evidence="9">
    <location>
        <begin position="177"/>
        <end position="217"/>
    </location>
</feature>
<dbReference type="InterPro" id="IPR052080">
    <property type="entry name" value="vWF_C/EGF_Fibrillin"/>
</dbReference>
<dbReference type="InterPro" id="IPR011489">
    <property type="entry name" value="EMI_domain"/>
</dbReference>
<dbReference type="Pfam" id="PF00008">
    <property type="entry name" value="EGF"/>
    <property type="match status" value="1"/>
</dbReference>
<dbReference type="Pfam" id="PF14670">
    <property type="entry name" value="FXa_inhibition"/>
    <property type="match status" value="4"/>
</dbReference>
<sequence length="521" mass="58128">MVVDAKLNELRLGQLNVCPHDEIEIVTLKQPFVQAYTKYVKKRKTRCHESYHSCTVRQPKTIYFHTYKEVNRTRRHTVAECCPGWTQVPGEAGCQKANCSVNSCHNGGTCVQTGNRDNERVCECQTGFTGNNCQYDINECLDNNGDCEHECVNTIGAFYCRCWPGFQLSTDGKRCTDIDECSEDNGGCSHNCVNRPGGFKCECPPGLYLHSNGRACGKDDPCLQNNGYCQHYCINNNGRTQCQCYPGFHLSYDQRSCVDVGDCNVNNGGCEQVCQNHDEGHRCSCKPGFELSENKHSCYDINECLINNGGCSQLCKNLKGYHTCHCFAGYTLTDNKKSCIDSTNLNQQNDVPDSWIRFHTASGSTNEGEQDQEYRRFRARPTDFAMRRHVKGSVIARTEDIAVLKMVNAFVLLEKKVISVMIPVKAVVLEQVAVASVNARTVQLVILSPDLAIANLDGKGNTVRNRVQMGDLVLDAIQFVPAPSQIVPWHKIFIQQVAIMLQENAGVLLGGQVQAVRHRAH</sequence>
<dbReference type="PROSITE" id="PS01187">
    <property type="entry name" value="EGF_CA"/>
    <property type="match status" value="1"/>
</dbReference>
<feature type="disulfide bond" evidence="8">
    <location>
        <begin position="124"/>
        <end position="133"/>
    </location>
</feature>
<dbReference type="PROSITE" id="PS00010">
    <property type="entry name" value="ASX_HYDROXYL"/>
    <property type="match status" value="2"/>
</dbReference>
<organism evidence="11 12">
    <name type="scientific">Caenorhabditis japonica</name>
    <dbReference type="NCBI Taxonomy" id="281687"/>
    <lineage>
        <taxon>Eukaryota</taxon>
        <taxon>Metazoa</taxon>
        <taxon>Ecdysozoa</taxon>
        <taxon>Nematoda</taxon>
        <taxon>Chromadorea</taxon>
        <taxon>Rhabditida</taxon>
        <taxon>Rhabditina</taxon>
        <taxon>Rhabditomorpha</taxon>
        <taxon>Rhabditoidea</taxon>
        <taxon>Rhabditidae</taxon>
        <taxon>Peloderinae</taxon>
        <taxon>Caenorhabditis</taxon>
    </lineage>
</organism>
<dbReference type="EnsemblMetazoa" id="CJA10326c.1">
    <property type="protein sequence ID" value="CJA10326c.1"/>
    <property type="gene ID" value="WBGene00129530"/>
</dbReference>
<reference evidence="11" key="2">
    <citation type="submission" date="2022-06" db="UniProtKB">
        <authorList>
            <consortium name="EnsemblMetazoa"/>
        </authorList>
    </citation>
    <scope>IDENTIFICATION</scope>
    <source>
        <strain evidence="11">DF5081</strain>
    </source>
</reference>
<feature type="domain" description="EMI" evidence="10">
    <location>
        <begin position="14"/>
        <end position="96"/>
    </location>
</feature>
<evidence type="ECO:0000256" key="1">
    <source>
        <dbReference type="ARBA" id="ARBA00004613"/>
    </source>
</evidence>
<feature type="domain" description="EGF-like" evidence="9">
    <location>
        <begin position="95"/>
        <end position="134"/>
    </location>
</feature>
<keyword evidence="12" id="KW-1185">Reference proteome</keyword>
<keyword evidence="7" id="KW-0325">Glycoprotein</keyword>
<evidence type="ECO:0000313" key="12">
    <source>
        <dbReference type="Proteomes" id="UP000005237"/>
    </source>
</evidence>
<keyword evidence="6 8" id="KW-1015">Disulfide bond</keyword>
<dbReference type="InterPro" id="IPR009030">
    <property type="entry name" value="Growth_fac_rcpt_cys_sf"/>
</dbReference>
<evidence type="ECO:0000256" key="7">
    <source>
        <dbReference type="ARBA" id="ARBA00023180"/>
    </source>
</evidence>
<keyword evidence="2" id="KW-0964">Secreted</keyword>
<protein>
    <recommendedName>
        <fullName evidence="13">EGF-like domain-containing protein</fullName>
    </recommendedName>
</protein>
<dbReference type="Pfam" id="PF07546">
    <property type="entry name" value="EMI"/>
    <property type="match status" value="1"/>
</dbReference>
<dbReference type="SMART" id="SM00179">
    <property type="entry name" value="EGF_CA"/>
    <property type="match status" value="5"/>
</dbReference>
<dbReference type="InterPro" id="IPR001881">
    <property type="entry name" value="EGF-like_Ca-bd_dom"/>
</dbReference>
<keyword evidence="5" id="KW-0677">Repeat</keyword>
<dbReference type="FunFam" id="2.10.25.10:FF:000010">
    <property type="entry name" value="Pro-epidermal growth factor"/>
    <property type="match status" value="1"/>
</dbReference>
<dbReference type="FunFam" id="2.10.25.10:FF:000037">
    <property type="entry name" value="Signal peptide, CUB domain and EGF-like domain-containing 2"/>
    <property type="match status" value="1"/>
</dbReference>
<dbReference type="CDD" id="cd00054">
    <property type="entry name" value="EGF_CA"/>
    <property type="match status" value="3"/>
</dbReference>
<dbReference type="PROSITE" id="PS50026">
    <property type="entry name" value="EGF_3"/>
    <property type="match status" value="3"/>
</dbReference>
<dbReference type="Gene3D" id="2.10.25.10">
    <property type="entry name" value="Laminin"/>
    <property type="match status" value="6"/>
</dbReference>
<dbReference type="AlphaFoldDB" id="A0A8R1DTA1"/>
<dbReference type="PROSITE" id="PS00022">
    <property type="entry name" value="EGF_1"/>
    <property type="match status" value="1"/>
</dbReference>
<proteinExistence type="predicted"/>
<dbReference type="Proteomes" id="UP000005237">
    <property type="component" value="Unassembled WGS sequence"/>
</dbReference>
<evidence type="ECO:0000256" key="4">
    <source>
        <dbReference type="ARBA" id="ARBA00022729"/>
    </source>
</evidence>
<dbReference type="PANTHER" id="PTHR47333">
    <property type="entry name" value="VON WILLEBRAND FACTOR C AND EGF DOMAIN-CONTAINING PROTEIN"/>
    <property type="match status" value="1"/>
</dbReference>
<dbReference type="FunFam" id="2.10.25.10:FF:000240">
    <property type="entry name" value="Vitamin K-dependent protein S"/>
    <property type="match status" value="2"/>
</dbReference>
<dbReference type="InterPro" id="IPR026823">
    <property type="entry name" value="cEGF"/>
</dbReference>
<dbReference type="SMART" id="SM00181">
    <property type="entry name" value="EGF"/>
    <property type="match status" value="6"/>
</dbReference>
<name>A0A8R1DTA1_CAEJA</name>
<comment type="subcellular location">
    <subcellularLocation>
        <location evidence="1">Secreted</location>
    </subcellularLocation>
</comment>
<evidence type="ECO:0000259" key="9">
    <source>
        <dbReference type="PROSITE" id="PS50026"/>
    </source>
</evidence>
<evidence type="ECO:0000256" key="2">
    <source>
        <dbReference type="ARBA" id="ARBA00022525"/>
    </source>
</evidence>
<dbReference type="GO" id="GO:0005576">
    <property type="term" value="C:extracellular region"/>
    <property type="evidence" value="ECO:0007669"/>
    <property type="project" value="UniProtKB-SubCell"/>
</dbReference>
<keyword evidence="4" id="KW-0732">Signal</keyword>
<dbReference type="Pfam" id="PF12662">
    <property type="entry name" value="cEGF"/>
    <property type="match status" value="1"/>
</dbReference>
<dbReference type="PROSITE" id="PS51041">
    <property type="entry name" value="EMI"/>
    <property type="match status" value="1"/>
</dbReference>
<evidence type="ECO:0008006" key="13">
    <source>
        <dbReference type="Google" id="ProtNLM"/>
    </source>
</evidence>
<evidence type="ECO:0000256" key="8">
    <source>
        <dbReference type="PROSITE-ProRule" id="PRU00076"/>
    </source>
</evidence>
<evidence type="ECO:0000256" key="6">
    <source>
        <dbReference type="ARBA" id="ARBA00023157"/>
    </source>
</evidence>
<dbReference type="InterPro" id="IPR000742">
    <property type="entry name" value="EGF"/>
</dbReference>
<evidence type="ECO:0000256" key="3">
    <source>
        <dbReference type="ARBA" id="ARBA00022536"/>
    </source>
</evidence>
<dbReference type="PROSITE" id="PS01186">
    <property type="entry name" value="EGF_2"/>
    <property type="match status" value="2"/>
</dbReference>